<dbReference type="CDD" id="cd03221">
    <property type="entry name" value="ABCF_EF-3"/>
    <property type="match status" value="2"/>
</dbReference>
<dbReference type="SMART" id="SM00382">
    <property type="entry name" value="AAA"/>
    <property type="match status" value="2"/>
</dbReference>
<dbReference type="InterPro" id="IPR051309">
    <property type="entry name" value="ABCF_ATPase"/>
</dbReference>
<dbReference type="NCBIfam" id="NF000355">
    <property type="entry name" value="ribo_prot_ABC_F"/>
    <property type="match status" value="1"/>
</dbReference>
<keyword evidence="1" id="KW-0547">Nucleotide-binding</keyword>
<dbReference type="EMBL" id="AZTB01000123">
    <property type="protein sequence ID" value="KGG79420.1"/>
    <property type="molecule type" value="Genomic_DNA"/>
</dbReference>
<dbReference type="SUPFAM" id="SSF52540">
    <property type="entry name" value="P-loop containing nucleoside triphosphate hydrolases"/>
    <property type="match status" value="2"/>
</dbReference>
<sequence length="551" mass="63988">MLLDVNNISKSINDKEILKNISFKLYKKDKVGIVGRNGVGKTTLLRIITSELEADSGSVKFYGSFGYLPQNLFINNHMYVYELINETDKYGDFIILLNKFGLKGVEKQKIDSLSGGEKTKLYLIKLLLKKPDILILDEPTNHIDNQTKEWLEDFINNFDGAVLMVTHDRYFLDKTVTKIFELENKSIKEYSGGYTFYARQKQIELDRARREYDKYIKEKRKLEKAARKHMERANKYNNMSKNDFQRHKAAKIAKRAKAIISRLENMDEKKKPIVSKNINIKLESNSDKIGNILIRAEGLSKSYGRILFENVSFNIYRNSRIGLVGENGVGKSTLLKGIIGKVQLEGNIYIAPSVKIGYFSQELEDLNLDLTILEELKSINNDENYVRTLLGSMLFRRDDVYKKISNLSYGERVRVAVLKLILEENNLLILDEITNFLDIPTKEVIEDALLDYKGAILFVSHDRYFINKIAEEIWELSNSGITQYLGGYSYYLDKKLKTSFNEKVSIKEEILRLEMELSHISFKLMNCSDEEKERLEKEYFDIEKELKKLKK</sequence>
<evidence type="ECO:0000313" key="5">
    <source>
        <dbReference type="EMBL" id="KGG79420.1"/>
    </source>
</evidence>
<keyword evidence="2" id="KW-0067">ATP-binding</keyword>
<dbReference type="Gene3D" id="3.40.50.300">
    <property type="entry name" value="P-loop containing nucleotide triphosphate hydrolases"/>
    <property type="match status" value="2"/>
</dbReference>
<proteinExistence type="predicted"/>
<feature type="domain" description="ABC transporter" evidence="4">
    <location>
        <begin position="3"/>
        <end position="209"/>
    </location>
</feature>
<evidence type="ECO:0000259" key="4">
    <source>
        <dbReference type="PROSITE" id="PS50893"/>
    </source>
</evidence>
<feature type="domain" description="ABC transporter" evidence="4">
    <location>
        <begin position="294"/>
        <end position="503"/>
    </location>
</feature>
<accession>A0A096BE32</accession>
<dbReference type="Pfam" id="PF00005">
    <property type="entry name" value="ABC_tran"/>
    <property type="match status" value="2"/>
</dbReference>
<dbReference type="InterPro" id="IPR027417">
    <property type="entry name" value="P-loop_NTPase"/>
</dbReference>
<dbReference type="AlphaFoldDB" id="A0A096BE32"/>
<protein>
    <recommendedName>
        <fullName evidence="4">ABC transporter domain-containing protein</fullName>
    </recommendedName>
</protein>
<comment type="caution">
    <text evidence="5">The sequence shown here is derived from an EMBL/GenBank/DDBJ whole genome shotgun (WGS) entry which is preliminary data.</text>
</comment>
<dbReference type="RefSeq" id="WP_035165233.1">
    <property type="nucleotide sequence ID" value="NZ_AZTB01000123.1"/>
</dbReference>
<dbReference type="Proteomes" id="UP000029622">
    <property type="component" value="Unassembled WGS sequence"/>
</dbReference>
<dbReference type="GO" id="GO:0005524">
    <property type="term" value="F:ATP binding"/>
    <property type="evidence" value="ECO:0007669"/>
    <property type="project" value="UniProtKB-KW"/>
</dbReference>
<evidence type="ECO:0000256" key="3">
    <source>
        <dbReference type="SAM" id="Coils"/>
    </source>
</evidence>
<dbReference type="InterPro" id="IPR003439">
    <property type="entry name" value="ABC_transporter-like_ATP-bd"/>
</dbReference>
<evidence type="ECO:0000256" key="2">
    <source>
        <dbReference type="ARBA" id="ARBA00022840"/>
    </source>
</evidence>
<dbReference type="STRING" id="1156417.Y919_12170"/>
<evidence type="ECO:0000256" key="1">
    <source>
        <dbReference type="ARBA" id="ARBA00022741"/>
    </source>
</evidence>
<keyword evidence="3" id="KW-0175">Coiled coil</keyword>
<organism evidence="5 6">
    <name type="scientific">Caloranaerobacter azorensis H53214</name>
    <dbReference type="NCBI Taxonomy" id="1156417"/>
    <lineage>
        <taxon>Bacteria</taxon>
        <taxon>Bacillati</taxon>
        <taxon>Bacillota</taxon>
        <taxon>Tissierellia</taxon>
        <taxon>Tissierellales</taxon>
        <taxon>Thermohalobacteraceae</taxon>
        <taxon>Caloranaerobacter</taxon>
    </lineage>
</organism>
<dbReference type="GO" id="GO:0016887">
    <property type="term" value="F:ATP hydrolysis activity"/>
    <property type="evidence" value="ECO:0007669"/>
    <property type="project" value="InterPro"/>
</dbReference>
<evidence type="ECO:0000313" key="6">
    <source>
        <dbReference type="Proteomes" id="UP000029622"/>
    </source>
</evidence>
<dbReference type="PANTHER" id="PTHR42855">
    <property type="entry name" value="ABC TRANSPORTER ATP-BINDING SUBUNIT"/>
    <property type="match status" value="1"/>
</dbReference>
<feature type="coiled-coil region" evidence="3">
    <location>
        <begin position="198"/>
        <end position="239"/>
    </location>
</feature>
<gene>
    <name evidence="5" type="ORF">Y919_12170</name>
</gene>
<reference evidence="5 6" key="1">
    <citation type="submission" date="2013-12" db="EMBL/GenBank/DDBJ databases">
        <title>Draft genome sequence of Caloranaerobacter sp. H53214.</title>
        <authorList>
            <person name="Jiang L.J."/>
            <person name="Shao Z.Z."/>
            <person name="Long M.N."/>
        </authorList>
    </citation>
    <scope>NUCLEOTIDE SEQUENCE [LARGE SCALE GENOMIC DNA]</scope>
    <source>
        <strain evidence="5 6">H53214</strain>
    </source>
</reference>
<dbReference type="PROSITE" id="PS00211">
    <property type="entry name" value="ABC_TRANSPORTER_1"/>
    <property type="match status" value="1"/>
</dbReference>
<dbReference type="InterPro" id="IPR017871">
    <property type="entry name" value="ABC_transporter-like_CS"/>
</dbReference>
<dbReference type="PANTHER" id="PTHR42855:SF2">
    <property type="entry name" value="DRUG RESISTANCE ABC TRANSPORTER,ATP-BINDING PROTEIN"/>
    <property type="match status" value="1"/>
</dbReference>
<name>A0A096BE32_9FIRM</name>
<dbReference type="PROSITE" id="PS50893">
    <property type="entry name" value="ABC_TRANSPORTER_2"/>
    <property type="match status" value="2"/>
</dbReference>
<dbReference type="InterPro" id="IPR003593">
    <property type="entry name" value="AAA+_ATPase"/>
</dbReference>